<comment type="caution">
    <text evidence="1">The sequence shown here is derived from an EMBL/GenBank/DDBJ whole genome shotgun (WGS) entry which is preliminary data.</text>
</comment>
<dbReference type="Proteomes" id="UP000768646">
    <property type="component" value="Unassembled WGS sequence"/>
</dbReference>
<accession>A0ACB7CBY0</accession>
<keyword evidence="2" id="KW-1185">Reference proteome</keyword>
<organism evidence="1 2">
    <name type="scientific">Pneumocystis oryctolagi</name>
    <dbReference type="NCBI Taxonomy" id="42067"/>
    <lineage>
        <taxon>Eukaryota</taxon>
        <taxon>Fungi</taxon>
        <taxon>Dikarya</taxon>
        <taxon>Ascomycota</taxon>
        <taxon>Taphrinomycotina</taxon>
        <taxon>Pneumocystomycetes</taxon>
        <taxon>Pneumocystaceae</taxon>
        <taxon>Pneumocystis</taxon>
    </lineage>
</organism>
<evidence type="ECO:0000313" key="2">
    <source>
        <dbReference type="Proteomes" id="UP000768646"/>
    </source>
</evidence>
<evidence type="ECO:0000313" key="1">
    <source>
        <dbReference type="EMBL" id="KAG4304334.1"/>
    </source>
</evidence>
<gene>
    <name evidence="1" type="ORF">PORY_002309</name>
</gene>
<sequence length="855" mass="97865">MLKRAFCFFRSVFLFTFLFLVLNYEKLNVNATVLAIDYGHEWIKAALVKHGVPIEIVLTKDSKRKDLSTIGFNGEERLYGARAFDFALKSPSTVFPSLKLLIGKSYTSDEVKQYLTMYQSVNLTSTADQLNILLVQNNKTFSVEELIAMVFENYKMMAEDIAGEKIKDVVLTVPSYFTEIERHALLDSAEVAGLNVISLVNDGLAIAINYATTRLFDEKPQYHIFYDMGAGSTTATFVSFRTKVHSNNKTTTAVEVMGVGYDRNFGGDTITWKLVDYLLDELGNMKGPKIRKLVKHDSKAIIKLFREASRVKQILSANSEAHVMIENLYENIDYNVKVTRGTFEKLMEEFSERIKKPITTAVAMTPIAIRFLSSVILAGGSVRIPFIQKQIETVVGSEKVSKSVNADEAAVMGAVFRGAGLSGQFRVKNIKSVDITLNSIFISYLENLSDVSSLITHSLFMKGAKLDVEKTLTFFHSDDFDIEFSEVPGRHLPGVKFASLKLSGFNESVDFLKNEYGCDDFVTTVTFKLDASGFITMYNPLLKCRAKHYIKSFFELFNKRYSGRNKDDIFDKNESSEDLDYDDDEPKFRTLNFEISYTNINPRDKAFKLASRNMLRDLNEMDKKKVARDEARNILETYIYNVQEFLENDDFIAVSTEEQREKLSNLVQNVKEWLVKNGDISTLSEFVEHKKSIEVLEEPISERKKDVYERSTRILELRRRIEGLRHYLKNLPIERVEILDESDNNTNISFEDIKKNNFGSGQGPRYKVLEAGFKPQTVEDYSVNIDKIENWLDESIKAQEALKPWEPSILRVKDIVSKIWELEDLKEHLRVMEHVFLKSRNMKKQEPINVKSSAI</sequence>
<dbReference type="EMBL" id="JABTEG010000009">
    <property type="protein sequence ID" value="KAG4304334.1"/>
    <property type="molecule type" value="Genomic_DNA"/>
</dbReference>
<protein>
    <submittedName>
        <fullName evidence="1">Uncharacterized protein</fullName>
    </submittedName>
</protein>
<name>A0ACB7CBY0_9ASCO</name>
<proteinExistence type="predicted"/>
<reference evidence="1 2" key="1">
    <citation type="journal article" date="2021" name="Commun. Biol.">
        <title>Genomic insights into the host specific adaptation of the Pneumocystis genus.</title>
        <authorList>
            <person name="Cisse O.H."/>
            <person name="Ma L."/>
            <person name="Dekker J.P."/>
            <person name="Khil P.P."/>
            <person name="Youn J.-H."/>
            <person name="Brenchley J.M."/>
            <person name="Blair R."/>
            <person name="Pahar B."/>
            <person name="Chabe M."/>
            <person name="Van Rompay K.K.A."/>
            <person name="Keesler R."/>
            <person name="Sukura A."/>
            <person name="Hirsch V."/>
            <person name="Kutty G."/>
            <person name="Liu Y."/>
            <person name="Peng L."/>
            <person name="Chen J."/>
            <person name="Song J."/>
            <person name="Weissenbacher-Lang C."/>
            <person name="Xu J."/>
            <person name="Upham N.S."/>
            <person name="Stajich J.E."/>
            <person name="Cuomo C.A."/>
            <person name="Cushion M.T."/>
            <person name="Kovacs J.A."/>
        </authorList>
    </citation>
    <scope>NUCLEOTIDE SEQUENCE [LARGE SCALE GENOMIC DNA]</scope>
    <source>
        <strain evidence="1 2">RABM</strain>
    </source>
</reference>